<accession>A0A1X7VSK9</accession>
<dbReference type="AlphaFoldDB" id="A0A1X7VSK9"/>
<dbReference type="InParanoid" id="A0A1X7VSK9"/>
<name>A0A1X7VSK9_AMPQE</name>
<organism evidence="1">
    <name type="scientific">Amphimedon queenslandica</name>
    <name type="common">Sponge</name>
    <dbReference type="NCBI Taxonomy" id="400682"/>
    <lineage>
        <taxon>Eukaryota</taxon>
        <taxon>Metazoa</taxon>
        <taxon>Porifera</taxon>
        <taxon>Demospongiae</taxon>
        <taxon>Heteroscleromorpha</taxon>
        <taxon>Haplosclerida</taxon>
        <taxon>Niphatidae</taxon>
        <taxon>Amphimedon</taxon>
    </lineage>
</organism>
<reference evidence="1" key="1">
    <citation type="submission" date="2017-05" db="UniProtKB">
        <authorList>
            <consortium name="EnsemblMetazoa"/>
        </authorList>
    </citation>
    <scope>IDENTIFICATION</scope>
</reference>
<dbReference type="EnsemblMetazoa" id="Aqu2.1.42869_001">
    <property type="protein sequence ID" value="Aqu2.1.42869_001"/>
    <property type="gene ID" value="Aqu2.1.42869"/>
</dbReference>
<sequence>MTTEAGLKVNKTWETFLSEKFDGERGPEQTAENDVMCPSCFSNYETYARIKETIEEALKGYLGLDTNTRLNRLGLSMSYNQSHPIFDTFSAEQDKRARDDAQVAPIVAESNESHFSDLELDSSNCSLSTPMQFSESPDCTAGQEYSPVLMTDLESSTEVESDDLIASSMESPIPSPVPQVAPSPSNDHLGIESNVIWKHFYSVKSVCKHGTLYQLRNLIGRTNVKINPSKSFDE</sequence>
<proteinExistence type="predicted"/>
<protein>
    <submittedName>
        <fullName evidence="1">Uncharacterized protein</fullName>
    </submittedName>
</protein>
<evidence type="ECO:0000313" key="1">
    <source>
        <dbReference type="EnsemblMetazoa" id="Aqu2.1.42869_001"/>
    </source>
</evidence>